<dbReference type="RefSeq" id="WP_270677127.1">
    <property type="nucleotide sequence ID" value="NZ_JAQFWP010000012.1"/>
</dbReference>
<comment type="caution">
    <text evidence="1">The sequence shown here is derived from an EMBL/GenBank/DDBJ whole genome shotgun (WGS) entry which is preliminary data.</text>
</comment>
<reference evidence="1" key="1">
    <citation type="submission" date="2023-01" db="EMBL/GenBank/DDBJ databases">
        <title>Draft genome sequence of Nocardiopsis sp. LSu2-4 isolated from halophytes.</title>
        <authorList>
            <person name="Duangmal K."/>
            <person name="Chantavorakit T."/>
        </authorList>
    </citation>
    <scope>NUCLEOTIDE SEQUENCE</scope>
    <source>
        <strain evidence="1">LSu2-4</strain>
    </source>
</reference>
<accession>A0ABT4TIN2</accession>
<evidence type="ECO:0000313" key="2">
    <source>
        <dbReference type="Proteomes" id="UP001165685"/>
    </source>
</evidence>
<dbReference type="Proteomes" id="UP001165685">
    <property type="component" value="Unassembled WGS sequence"/>
</dbReference>
<sequence>MTAHTTKLKRIISEMESTELNTGSEIRAYCDKARDALKSMAVELEFTATELQSRLMELPPEGNEGRMKVRTKARTCARHLRKSAKAARTGAAEATRTWASITRQFEYILGPVKKVKPKKILNLKI</sequence>
<protein>
    <submittedName>
        <fullName evidence="1">Uncharacterized protein</fullName>
    </submittedName>
</protein>
<dbReference type="EMBL" id="JAQFWP010000012">
    <property type="protein sequence ID" value="MDA2804564.1"/>
    <property type="molecule type" value="Genomic_DNA"/>
</dbReference>
<proteinExistence type="predicted"/>
<evidence type="ECO:0000313" key="1">
    <source>
        <dbReference type="EMBL" id="MDA2804564.1"/>
    </source>
</evidence>
<keyword evidence="2" id="KW-1185">Reference proteome</keyword>
<organism evidence="1 2">
    <name type="scientific">Nocardiopsis suaedae</name>
    <dbReference type="NCBI Taxonomy" id="3018444"/>
    <lineage>
        <taxon>Bacteria</taxon>
        <taxon>Bacillati</taxon>
        <taxon>Actinomycetota</taxon>
        <taxon>Actinomycetes</taxon>
        <taxon>Streptosporangiales</taxon>
        <taxon>Nocardiopsidaceae</taxon>
        <taxon>Nocardiopsis</taxon>
    </lineage>
</organism>
<name>A0ABT4TIN2_9ACTN</name>
<gene>
    <name evidence="1" type="ORF">O4U47_08575</name>
</gene>